<dbReference type="InterPro" id="IPR017871">
    <property type="entry name" value="ABC_transporter-like_CS"/>
</dbReference>
<comment type="caution">
    <text evidence="5">The sequence shown here is derived from an EMBL/GenBank/DDBJ whole genome shotgun (WGS) entry which is preliminary data.</text>
</comment>
<dbReference type="InterPro" id="IPR003439">
    <property type="entry name" value="ABC_transporter-like_ATP-bd"/>
</dbReference>
<dbReference type="PANTHER" id="PTHR42939:SF1">
    <property type="entry name" value="ABC TRANSPORTER ATP-BINDING PROTEIN ALBC-RELATED"/>
    <property type="match status" value="1"/>
</dbReference>
<dbReference type="PROSITE" id="PS00211">
    <property type="entry name" value="ABC_TRANSPORTER_1"/>
    <property type="match status" value="1"/>
</dbReference>
<dbReference type="Pfam" id="PF00005">
    <property type="entry name" value="ABC_tran"/>
    <property type="match status" value="1"/>
</dbReference>
<protein>
    <submittedName>
        <fullName evidence="5">ABC transporter ATP-binding protein</fullName>
    </submittedName>
</protein>
<name>A0AAW8TX22_9ENTE</name>
<dbReference type="PROSITE" id="PS50893">
    <property type="entry name" value="ABC_TRANSPORTER_2"/>
    <property type="match status" value="1"/>
</dbReference>
<feature type="domain" description="ABC transporter" evidence="4">
    <location>
        <begin position="2"/>
        <end position="229"/>
    </location>
</feature>
<dbReference type="AlphaFoldDB" id="A0AAW8TX22"/>
<evidence type="ECO:0000256" key="1">
    <source>
        <dbReference type="ARBA" id="ARBA00022448"/>
    </source>
</evidence>
<dbReference type="SMART" id="SM00382">
    <property type="entry name" value="AAA"/>
    <property type="match status" value="1"/>
</dbReference>
<keyword evidence="3 5" id="KW-0067">ATP-binding</keyword>
<evidence type="ECO:0000256" key="3">
    <source>
        <dbReference type="ARBA" id="ARBA00022840"/>
    </source>
</evidence>
<dbReference type="PANTHER" id="PTHR42939">
    <property type="entry name" value="ABC TRANSPORTER ATP-BINDING PROTEIN ALBC-RELATED"/>
    <property type="match status" value="1"/>
</dbReference>
<dbReference type="Gene3D" id="3.40.50.300">
    <property type="entry name" value="P-loop containing nucleotide triphosphate hydrolases"/>
    <property type="match status" value="1"/>
</dbReference>
<keyword evidence="1" id="KW-0813">Transport</keyword>
<dbReference type="Pfam" id="PF13732">
    <property type="entry name" value="DrrA1-3_C"/>
    <property type="match status" value="1"/>
</dbReference>
<accession>A0AAW8TX22</accession>
<keyword evidence="2" id="KW-0547">Nucleotide-binding</keyword>
<dbReference type="SUPFAM" id="SSF52540">
    <property type="entry name" value="P-loop containing nucleoside triphosphate hydrolases"/>
    <property type="match status" value="1"/>
</dbReference>
<dbReference type="InterPro" id="IPR027417">
    <property type="entry name" value="P-loop_NTPase"/>
</dbReference>
<dbReference type="InterPro" id="IPR025302">
    <property type="entry name" value="DrrA1/2-like_C"/>
</dbReference>
<dbReference type="EMBL" id="JARQBJ010000002">
    <property type="protein sequence ID" value="MDT2809971.1"/>
    <property type="molecule type" value="Genomic_DNA"/>
</dbReference>
<dbReference type="GO" id="GO:0005524">
    <property type="term" value="F:ATP binding"/>
    <property type="evidence" value="ECO:0007669"/>
    <property type="project" value="UniProtKB-KW"/>
</dbReference>
<dbReference type="InterPro" id="IPR051782">
    <property type="entry name" value="ABC_Transporter_VariousFunc"/>
</dbReference>
<reference evidence="5" key="1">
    <citation type="submission" date="2023-03" db="EMBL/GenBank/DDBJ databases">
        <authorList>
            <person name="Shen W."/>
            <person name="Cai J."/>
        </authorList>
    </citation>
    <scope>NUCLEOTIDE SEQUENCE</scope>
    <source>
        <strain evidence="5">B226-2</strain>
    </source>
</reference>
<evidence type="ECO:0000313" key="5">
    <source>
        <dbReference type="EMBL" id="MDT2809971.1"/>
    </source>
</evidence>
<dbReference type="RefSeq" id="WP_311835229.1">
    <property type="nucleotide sequence ID" value="NZ_JARQBJ010000002.1"/>
</dbReference>
<dbReference type="InterPro" id="IPR003593">
    <property type="entry name" value="AAA+_ATPase"/>
</dbReference>
<gene>
    <name evidence="5" type="ORF">P7H43_05705</name>
</gene>
<evidence type="ECO:0000313" key="6">
    <source>
        <dbReference type="Proteomes" id="UP001256711"/>
    </source>
</evidence>
<dbReference type="Proteomes" id="UP001256711">
    <property type="component" value="Unassembled WGS sequence"/>
</dbReference>
<dbReference type="GO" id="GO:0016887">
    <property type="term" value="F:ATP hydrolysis activity"/>
    <property type="evidence" value="ECO:0007669"/>
    <property type="project" value="InterPro"/>
</dbReference>
<evidence type="ECO:0000256" key="2">
    <source>
        <dbReference type="ARBA" id="ARBA00022741"/>
    </source>
</evidence>
<evidence type="ECO:0000259" key="4">
    <source>
        <dbReference type="PROSITE" id="PS50893"/>
    </source>
</evidence>
<organism evidence="5 6">
    <name type="scientific">Enterococcus asini</name>
    <dbReference type="NCBI Taxonomy" id="57732"/>
    <lineage>
        <taxon>Bacteria</taxon>
        <taxon>Bacillati</taxon>
        <taxon>Bacillota</taxon>
        <taxon>Bacilli</taxon>
        <taxon>Lactobacillales</taxon>
        <taxon>Enterococcaceae</taxon>
        <taxon>Enterococcus</taxon>
    </lineage>
</organism>
<proteinExistence type="predicted"/>
<sequence length="299" mass="33586">MLQVEQLEKSFGDYRAVADLSFEIQDGSIMGLIGQNGAGKTTTFRLILDFLKPDQGTVLWNGQPISAKEYNLIGYLPEERGLYPKVSIEEQLVFFAELRGKTRKEILPKIDEWMEKFQVKGKKTDKVKSLSKGNQQKVQLIATLIHEPKLVILDEPFSGLDPVNAELLKDGILQLKQQGSCVIFSSHNMDNVEKICDHLIMLNNGQTVLKGKVHDIRESFGRTKLFLDAGLPVSELEAVAGVKQVSTREDGSLELTLSDPKAGEEIFMRVTQDGYIPMFNQQPPTLEEIFKMKAGKHHE</sequence>